<evidence type="ECO:0000256" key="1">
    <source>
        <dbReference type="PIRSR" id="PIRSR601310-1"/>
    </source>
</evidence>
<organism evidence="5 6">
    <name type="scientific">Penicilliopsis zonata CBS 506.65</name>
    <dbReference type="NCBI Taxonomy" id="1073090"/>
    <lineage>
        <taxon>Eukaryota</taxon>
        <taxon>Fungi</taxon>
        <taxon>Dikarya</taxon>
        <taxon>Ascomycota</taxon>
        <taxon>Pezizomycotina</taxon>
        <taxon>Eurotiomycetes</taxon>
        <taxon>Eurotiomycetidae</taxon>
        <taxon>Eurotiales</taxon>
        <taxon>Aspergillaceae</taxon>
        <taxon>Penicilliopsis</taxon>
    </lineage>
</organism>
<dbReference type="InterPro" id="IPR036265">
    <property type="entry name" value="HIT-like_sf"/>
</dbReference>
<dbReference type="InterPro" id="IPR011146">
    <property type="entry name" value="HIT-like"/>
</dbReference>
<dbReference type="Pfam" id="PF01230">
    <property type="entry name" value="HIT"/>
    <property type="match status" value="1"/>
</dbReference>
<feature type="active site" description="Tele-AMP-histidine intermediate" evidence="1">
    <location>
        <position position="132"/>
    </location>
</feature>
<dbReference type="PRINTS" id="PR00332">
    <property type="entry name" value="HISTRIAD"/>
</dbReference>
<dbReference type="PANTHER" id="PTHR46648:SF2">
    <property type="entry name" value="HIT DOMAIN-CONTAINING PROTEIN"/>
    <property type="match status" value="1"/>
</dbReference>
<accession>A0A1L9SQ55</accession>
<dbReference type="AlphaFoldDB" id="A0A1L9SQ55"/>
<feature type="short sequence motif" description="Histidine triad motif" evidence="2 3">
    <location>
        <begin position="130"/>
        <end position="134"/>
    </location>
</feature>
<evidence type="ECO:0000256" key="2">
    <source>
        <dbReference type="PIRSR" id="PIRSR601310-3"/>
    </source>
</evidence>
<dbReference type="GeneID" id="34607500"/>
<dbReference type="InterPro" id="IPR001310">
    <property type="entry name" value="Histidine_triad_HIT"/>
</dbReference>
<feature type="domain" description="HIT" evidence="4">
    <location>
        <begin position="33"/>
        <end position="147"/>
    </location>
</feature>
<dbReference type="RefSeq" id="XP_022583889.1">
    <property type="nucleotide sequence ID" value="XM_022721035.1"/>
</dbReference>
<dbReference type="GO" id="GO:0003824">
    <property type="term" value="F:catalytic activity"/>
    <property type="evidence" value="ECO:0007669"/>
    <property type="project" value="InterPro"/>
</dbReference>
<protein>
    <recommendedName>
        <fullName evidence="4">HIT domain-containing protein</fullName>
    </recommendedName>
</protein>
<dbReference type="InterPro" id="IPR019808">
    <property type="entry name" value="Histidine_triad_CS"/>
</dbReference>
<dbReference type="PROSITE" id="PS51084">
    <property type="entry name" value="HIT_2"/>
    <property type="match status" value="1"/>
</dbReference>
<dbReference type="Gene3D" id="3.30.428.10">
    <property type="entry name" value="HIT-like"/>
    <property type="match status" value="1"/>
</dbReference>
<dbReference type="Proteomes" id="UP000184188">
    <property type="component" value="Unassembled WGS sequence"/>
</dbReference>
<dbReference type="EMBL" id="KV878338">
    <property type="protein sequence ID" value="OJJ49379.1"/>
    <property type="molecule type" value="Genomic_DNA"/>
</dbReference>
<keyword evidence="6" id="KW-1185">Reference proteome</keyword>
<dbReference type="OrthoDB" id="1915375at2759"/>
<reference evidence="6" key="1">
    <citation type="journal article" date="2017" name="Genome Biol.">
        <title>Comparative genomics reveals high biological diversity and specific adaptations in the industrially and medically important fungal genus Aspergillus.</title>
        <authorList>
            <person name="de Vries R.P."/>
            <person name="Riley R."/>
            <person name="Wiebenga A."/>
            <person name="Aguilar-Osorio G."/>
            <person name="Amillis S."/>
            <person name="Uchima C.A."/>
            <person name="Anderluh G."/>
            <person name="Asadollahi M."/>
            <person name="Askin M."/>
            <person name="Barry K."/>
            <person name="Battaglia E."/>
            <person name="Bayram O."/>
            <person name="Benocci T."/>
            <person name="Braus-Stromeyer S.A."/>
            <person name="Caldana C."/>
            <person name="Canovas D."/>
            <person name="Cerqueira G.C."/>
            <person name="Chen F."/>
            <person name="Chen W."/>
            <person name="Choi C."/>
            <person name="Clum A."/>
            <person name="Dos Santos R.A."/>
            <person name="Damasio A.R."/>
            <person name="Diallinas G."/>
            <person name="Emri T."/>
            <person name="Fekete E."/>
            <person name="Flipphi M."/>
            <person name="Freyberg S."/>
            <person name="Gallo A."/>
            <person name="Gournas C."/>
            <person name="Habgood R."/>
            <person name="Hainaut M."/>
            <person name="Harispe M.L."/>
            <person name="Henrissat B."/>
            <person name="Hilden K.S."/>
            <person name="Hope R."/>
            <person name="Hossain A."/>
            <person name="Karabika E."/>
            <person name="Karaffa L."/>
            <person name="Karanyi Z."/>
            <person name="Krasevec N."/>
            <person name="Kuo A."/>
            <person name="Kusch H."/>
            <person name="LaButti K."/>
            <person name="Lagendijk E.L."/>
            <person name="Lapidus A."/>
            <person name="Levasseur A."/>
            <person name="Lindquist E."/>
            <person name="Lipzen A."/>
            <person name="Logrieco A.F."/>
            <person name="MacCabe A."/>
            <person name="Maekelae M.R."/>
            <person name="Malavazi I."/>
            <person name="Melin P."/>
            <person name="Meyer V."/>
            <person name="Mielnichuk N."/>
            <person name="Miskei M."/>
            <person name="Molnar A.P."/>
            <person name="Mule G."/>
            <person name="Ngan C.Y."/>
            <person name="Orejas M."/>
            <person name="Orosz E."/>
            <person name="Ouedraogo J.P."/>
            <person name="Overkamp K.M."/>
            <person name="Park H.-S."/>
            <person name="Perrone G."/>
            <person name="Piumi F."/>
            <person name="Punt P.J."/>
            <person name="Ram A.F."/>
            <person name="Ramon A."/>
            <person name="Rauscher S."/>
            <person name="Record E."/>
            <person name="Riano-Pachon D.M."/>
            <person name="Robert V."/>
            <person name="Roehrig J."/>
            <person name="Ruller R."/>
            <person name="Salamov A."/>
            <person name="Salih N.S."/>
            <person name="Samson R.A."/>
            <person name="Sandor E."/>
            <person name="Sanguinetti M."/>
            <person name="Schuetze T."/>
            <person name="Sepcic K."/>
            <person name="Shelest E."/>
            <person name="Sherlock G."/>
            <person name="Sophianopoulou V."/>
            <person name="Squina F.M."/>
            <person name="Sun H."/>
            <person name="Susca A."/>
            <person name="Todd R.B."/>
            <person name="Tsang A."/>
            <person name="Unkles S.E."/>
            <person name="van de Wiele N."/>
            <person name="van Rossen-Uffink D."/>
            <person name="Oliveira J.V."/>
            <person name="Vesth T.C."/>
            <person name="Visser J."/>
            <person name="Yu J.-H."/>
            <person name="Zhou M."/>
            <person name="Andersen M.R."/>
            <person name="Archer D.B."/>
            <person name="Baker S.E."/>
            <person name="Benoit I."/>
            <person name="Brakhage A.A."/>
            <person name="Braus G.H."/>
            <person name="Fischer R."/>
            <person name="Frisvad J.C."/>
            <person name="Goldman G.H."/>
            <person name="Houbraken J."/>
            <person name="Oakley B."/>
            <person name="Pocsi I."/>
            <person name="Scazzocchio C."/>
            <person name="Seiboth B."/>
            <person name="vanKuyk P.A."/>
            <person name="Wortman J."/>
            <person name="Dyer P.S."/>
            <person name="Grigoriev I.V."/>
        </authorList>
    </citation>
    <scope>NUCLEOTIDE SEQUENCE [LARGE SCALE GENOMIC DNA]</scope>
    <source>
        <strain evidence="6">CBS 506.65</strain>
    </source>
</reference>
<proteinExistence type="predicted"/>
<dbReference type="VEuPathDB" id="FungiDB:ASPZODRAFT_112237"/>
<dbReference type="GO" id="GO:0009117">
    <property type="term" value="P:nucleotide metabolic process"/>
    <property type="evidence" value="ECO:0007669"/>
    <property type="project" value="TreeGrafter"/>
</dbReference>
<gene>
    <name evidence="5" type="ORF">ASPZODRAFT_112237</name>
</gene>
<dbReference type="PANTHER" id="PTHR46648">
    <property type="entry name" value="HIT FAMILY PROTEIN 1"/>
    <property type="match status" value="1"/>
</dbReference>
<evidence type="ECO:0000256" key="3">
    <source>
        <dbReference type="PROSITE-ProRule" id="PRU00464"/>
    </source>
</evidence>
<evidence type="ECO:0000313" key="5">
    <source>
        <dbReference type="EMBL" id="OJJ49379.1"/>
    </source>
</evidence>
<sequence length="188" mass="21098">MNKLTNPPACPFCNIAAHFPASRKDGPESSSASSSSSFSSTSPAHIILSTQHLLAFLDIMPLTRGHVLITTRHHFEKLSDIDIEVSKEIGKWLPIVSRAVMITLFGEDEEQHHWNVVQNNGYRAAQQVPHLHFHVIPRPPLNSDQRLMPSFVMFGRGQRDELDDEEGKTLAAAIREQMVREVEGIDLE</sequence>
<name>A0A1L9SQ55_9EURO</name>
<evidence type="ECO:0000259" key="4">
    <source>
        <dbReference type="PROSITE" id="PS51084"/>
    </source>
</evidence>
<evidence type="ECO:0000313" key="6">
    <source>
        <dbReference type="Proteomes" id="UP000184188"/>
    </source>
</evidence>
<feature type="non-terminal residue" evidence="5">
    <location>
        <position position="188"/>
    </location>
</feature>
<dbReference type="PROSITE" id="PS00892">
    <property type="entry name" value="HIT_1"/>
    <property type="match status" value="1"/>
</dbReference>
<dbReference type="SUPFAM" id="SSF54197">
    <property type="entry name" value="HIT-like"/>
    <property type="match status" value="1"/>
</dbReference>
<dbReference type="STRING" id="1073090.A0A1L9SQ55"/>